<dbReference type="SUPFAM" id="SSF54427">
    <property type="entry name" value="NTF2-like"/>
    <property type="match status" value="1"/>
</dbReference>
<dbReference type="Proteomes" id="UP001569428">
    <property type="component" value="Unassembled WGS sequence"/>
</dbReference>
<dbReference type="InterPro" id="IPR032710">
    <property type="entry name" value="NTF2-like_dom_sf"/>
</dbReference>
<dbReference type="EMBL" id="JBGMEK010000170">
    <property type="protein sequence ID" value="MFA0813922.1"/>
    <property type="molecule type" value="Genomic_DNA"/>
</dbReference>
<proteinExistence type="predicted"/>
<protein>
    <submittedName>
        <fullName evidence="2">Nuclear transport factor 2 family protein</fullName>
    </submittedName>
</protein>
<dbReference type="Pfam" id="PF12680">
    <property type="entry name" value="SnoaL_2"/>
    <property type="match status" value="1"/>
</dbReference>
<evidence type="ECO:0000313" key="3">
    <source>
        <dbReference type="Proteomes" id="UP001569428"/>
    </source>
</evidence>
<name>A0ABV4P6R9_9GAMM</name>
<sequence>MVESNNTDTKLDLPVIFERYHSGWESRNPDLIATLHSDDTVFHMHDGSEAIVGRDALRQHCVELFKQFHFTLERSRLLFGENFWIFEWLMTLELQDPSGNPFTAKIEALDVVTVNGVGEVTRKDVYINGEQKAAAFKQAGLA</sequence>
<reference evidence="2 3" key="1">
    <citation type="submission" date="2024-08" db="EMBL/GenBank/DDBJ databases">
        <authorList>
            <person name="Ishaq N."/>
        </authorList>
    </citation>
    <scope>NUCLEOTIDE SEQUENCE [LARGE SCALE GENOMIC DNA]</scope>
    <source>
        <strain evidence="2 3">DSM 18651</strain>
    </source>
</reference>
<accession>A0ABV4P6R9</accession>
<keyword evidence="3" id="KW-1185">Reference proteome</keyword>
<dbReference type="Gene3D" id="3.10.450.50">
    <property type="match status" value="1"/>
</dbReference>
<comment type="caution">
    <text evidence="2">The sequence shown here is derived from an EMBL/GenBank/DDBJ whole genome shotgun (WGS) entry which is preliminary data.</text>
</comment>
<gene>
    <name evidence="2" type="ORF">ACCI49_23935</name>
</gene>
<dbReference type="InterPro" id="IPR037401">
    <property type="entry name" value="SnoaL-like"/>
</dbReference>
<evidence type="ECO:0000313" key="2">
    <source>
        <dbReference type="EMBL" id="MFA0813922.1"/>
    </source>
</evidence>
<feature type="domain" description="SnoaL-like" evidence="1">
    <location>
        <begin position="18"/>
        <end position="121"/>
    </location>
</feature>
<dbReference type="RefSeq" id="WP_371841759.1">
    <property type="nucleotide sequence ID" value="NZ_JBGMEK010000170.1"/>
</dbReference>
<organism evidence="2 3">
    <name type="scientific">Microbulbifer epialgicus</name>
    <dbReference type="NCBI Taxonomy" id="393907"/>
    <lineage>
        <taxon>Bacteria</taxon>
        <taxon>Pseudomonadati</taxon>
        <taxon>Pseudomonadota</taxon>
        <taxon>Gammaproteobacteria</taxon>
        <taxon>Cellvibrionales</taxon>
        <taxon>Microbulbiferaceae</taxon>
        <taxon>Microbulbifer</taxon>
    </lineage>
</organism>
<evidence type="ECO:0000259" key="1">
    <source>
        <dbReference type="Pfam" id="PF12680"/>
    </source>
</evidence>